<dbReference type="GO" id="GO:0016740">
    <property type="term" value="F:transferase activity"/>
    <property type="evidence" value="ECO:0007669"/>
    <property type="project" value="UniProtKB-KW"/>
</dbReference>
<evidence type="ECO:0000313" key="1">
    <source>
        <dbReference type="EMBL" id="CAA6820498.1"/>
    </source>
</evidence>
<name>A0A6S6TWF8_9BACT</name>
<dbReference type="EMBL" id="CACVAP010000093">
    <property type="protein sequence ID" value="CAA6820498.1"/>
    <property type="molecule type" value="Genomic_DNA"/>
</dbReference>
<organism evidence="1">
    <name type="scientific">uncultured Sulfurovum sp</name>
    <dbReference type="NCBI Taxonomy" id="269237"/>
    <lineage>
        <taxon>Bacteria</taxon>
        <taxon>Pseudomonadati</taxon>
        <taxon>Campylobacterota</taxon>
        <taxon>Epsilonproteobacteria</taxon>
        <taxon>Campylobacterales</taxon>
        <taxon>Sulfurovaceae</taxon>
        <taxon>Sulfurovum</taxon>
        <taxon>environmental samples</taxon>
    </lineage>
</organism>
<gene>
    <name evidence="1" type="ORF">HELGO_WM1498</name>
</gene>
<dbReference type="AlphaFoldDB" id="A0A6S6TWF8"/>
<sequence>MKILLLGEFSSLHKNLKDGLVELGYDVVIASTGDSWKNVPRDIDLKCHRKYIPNKLKSLKLIFKTHKLTGFDVVQLINPFILYYKQYFPNKIYVDYLIKHNKDFFLLAAGDDAYYWKYGPKRLRYTPHNDALKYDKKLKKYYMQTEKAYEYNTFVANHVNGIIPIMYDYEECYRGAKNLKKVIPIPMNMSKIEYTENIVQDKLVVFHGLNRYGFKGTKYVEEAFEILINKYPNDLELIIDGNLPLEEYLLLMAKTNVVIDQTSTYSLGVNGVYALAMGKVVLGGAEEESLHSLGVNSSPVINIEPNAMSIVTAVEKLLNEKENITKLGYESRVFAENTHDHIKVARQYLKTWGIN</sequence>
<proteinExistence type="predicted"/>
<protein>
    <submittedName>
        <fullName evidence="1">Glycosyltransferase</fullName>
    </submittedName>
</protein>
<keyword evidence="1" id="KW-0808">Transferase</keyword>
<reference evidence="1" key="1">
    <citation type="submission" date="2020-01" db="EMBL/GenBank/DDBJ databases">
        <authorList>
            <person name="Meier V. D."/>
            <person name="Meier V D."/>
        </authorList>
    </citation>
    <scope>NUCLEOTIDE SEQUENCE</scope>
    <source>
        <strain evidence="1">HLG_WM_MAG_06</strain>
    </source>
</reference>
<dbReference type="Gene3D" id="3.40.50.2000">
    <property type="entry name" value="Glycogen Phosphorylase B"/>
    <property type="match status" value="2"/>
</dbReference>
<dbReference type="SUPFAM" id="SSF53756">
    <property type="entry name" value="UDP-Glycosyltransferase/glycogen phosphorylase"/>
    <property type="match status" value="1"/>
</dbReference>
<accession>A0A6S6TWF8</accession>